<sequence>VAGHCAARFKCFLLGFLPRATRQLTRGHALPPLRRPAAAGHRQPGQPSGGAVLAKPVPGPRAAADAAGRPAAPHRSHLPKRPRRLPAGARPGGGPQT</sequence>
<feature type="compositionally biased region" description="Low complexity" evidence="1">
    <location>
        <begin position="27"/>
        <end position="42"/>
    </location>
</feature>
<feature type="non-terminal residue" evidence="2">
    <location>
        <position position="97"/>
    </location>
</feature>
<accession>A0A699X8Z7</accession>
<feature type="non-terminal residue" evidence="2">
    <location>
        <position position="1"/>
    </location>
</feature>
<feature type="compositionally biased region" description="Low complexity" evidence="1">
    <location>
        <begin position="60"/>
        <end position="71"/>
    </location>
</feature>
<dbReference type="EMBL" id="BKCJ011790988">
    <property type="protein sequence ID" value="GFD53174.1"/>
    <property type="molecule type" value="Genomic_DNA"/>
</dbReference>
<gene>
    <name evidence="2" type="ORF">Tci_925143</name>
</gene>
<evidence type="ECO:0000256" key="1">
    <source>
        <dbReference type="SAM" id="MobiDB-lite"/>
    </source>
</evidence>
<reference evidence="2" key="1">
    <citation type="journal article" date="2019" name="Sci. Rep.">
        <title>Draft genome of Tanacetum cinerariifolium, the natural source of mosquito coil.</title>
        <authorList>
            <person name="Yamashiro T."/>
            <person name="Shiraishi A."/>
            <person name="Satake H."/>
            <person name="Nakayama K."/>
        </authorList>
    </citation>
    <scope>NUCLEOTIDE SEQUENCE</scope>
</reference>
<protein>
    <submittedName>
        <fullName evidence="2">Uncharacterized protein</fullName>
    </submittedName>
</protein>
<feature type="region of interest" description="Disordered" evidence="1">
    <location>
        <begin position="27"/>
        <end position="97"/>
    </location>
</feature>
<comment type="caution">
    <text evidence="2">The sequence shown here is derived from an EMBL/GenBank/DDBJ whole genome shotgun (WGS) entry which is preliminary data.</text>
</comment>
<name>A0A699X8Z7_TANCI</name>
<evidence type="ECO:0000313" key="2">
    <source>
        <dbReference type="EMBL" id="GFD53174.1"/>
    </source>
</evidence>
<dbReference type="AlphaFoldDB" id="A0A699X8Z7"/>
<feature type="compositionally biased region" description="Basic residues" evidence="1">
    <location>
        <begin position="72"/>
        <end position="84"/>
    </location>
</feature>
<organism evidence="2">
    <name type="scientific">Tanacetum cinerariifolium</name>
    <name type="common">Dalmatian daisy</name>
    <name type="synonym">Chrysanthemum cinerariifolium</name>
    <dbReference type="NCBI Taxonomy" id="118510"/>
    <lineage>
        <taxon>Eukaryota</taxon>
        <taxon>Viridiplantae</taxon>
        <taxon>Streptophyta</taxon>
        <taxon>Embryophyta</taxon>
        <taxon>Tracheophyta</taxon>
        <taxon>Spermatophyta</taxon>
        <taxon>Magnoliopsida</taxon>
        <taxon>eudicotyledons</taxon>
        <taxon>Gunneridae</taxon>
        <taxon>Pentapetalae</taxon>
        <taxon>asterids</taxon>
        <taxon>campanulids</taxon>
        <taxon>Asterales</taxon>
        <taxon>Asteraceae</taxon>
        <taxon>Asteroideae</taxon>
        <taxon>Anthemideae</taxon>
        <taxon>Anthemidinae</taxon>
        <taxon>Tanacetum</taxon>
    </lineage>
</organism>
<proteinExistence type="predicted"/>